<keyword evidence="2" id="KW-1185">Reference proteome</keyword>
<evidence type="ECO:0000313" key="1">
    <source>
        <dbReference type="EMBL" id="EHH68410.1"/>
    </source>
</evidence>
<protein>
    <submittedName>
        <fullName evidence="1">Uncharacterized protein</fullName>
    </submittedName>
</protein>
<organism evidence="1 2">
    <name type="scientific">Gluconobacter morbifer G707</name>
    <dbReference type="NCBI Taxonomy" id="1088869"/>
    <lineage>
        <taxon>Bacteria</taxon>
        <taxon>Pseudomonadati</taxon>
        <taxon>Pseudomonadota</taxon>
        <taxon>Alphaproteobacteria</taxon>
        <taxon>Acetobacterales</taxon>
        <taxon>Acetobacteraceae</taxon>
        <taxon>Gluconobacter</taxon>
    </lineage>
</organism>
<accession>G6XIY0</accession>
<dbReference type="Proteomes" id="UP000004949">
    <property type="component" value="Unassembled WGS sequence"/>
</dbReference>
<dbReference type="AlphaFoldDB" id="G6XIY0"/>
<sequence>MIEKDEYLTRRRYSVTTGRYTGRWERFAVLRSVAEAIATAPPPGQIDGDAGPVVLNNKKNRDYLIANRLRFSRTAMDAEARG</sequence>
<gene>
    <name evidence="1" type="ORF">GMO_11800</name>
</gene>
<evidence type="ECO:0000313" key="2">
    <source>
        <dbReference type="Proteomes" id="UP000004949"/>
    </source>
</evidence>
<comment type="caution">
    <text evidence="1">The sequence shown here is derived from an EMBL/GenBank/DDBJ whole genome shotgun (WGS) entry which is preliminary data.</text>
</comment>
<proteinExistence type="predicted"/>
<name>G6XIY0_9PROT</name>
<reference evidence="1 2" key="1">
    <citation type="submission" date="2011-10" db="EMBL/GenBank/DDBJ databases">
        <title>Genome sequence of Gluconobacter morbifer G707, isolated from Drosophila gut.</title>
        <authorList>
            <person name="Lee W.-J."/>
            <person name="Kim E.-K."/>
        </authorList>
    </citation>
    <scope>NUCLEOTIDE SEQUENCE [LARGE SCALE GENOMIC DNA]</scope>
    <source>
        <strain evidence="1 2">G707</strain>
    </source>
</reference>
<dbReference type="EMBL" id="AGQV01000002">
    <property type="protein sequence ID" value="EHH68410.1"/>
    <property type="molecule type" value="Genomic_DNA"/>
</dbReference>